<dbReference type="GO" id="GO:0005794">
    <property type="term" value="C:Golgi apparatus"/>
    <property type="evidence" value="ECO:0007669"/>
    <property type="project" value="TreeGrafter"/>
</dbReference>
<dbReference type="OMA" id="PAINIDW"/>
<dbReference type="GO" id="GO:0006493">
    <property type="term" value="P:protein O-linked glycosylation"/>
    <property type="evidence" value="ECO:0007669"/>
    <property type="project" value="TreeGrafter"/>
</dbReference>
<dbReference type="STRING" id="4829.A0A168LMG7"/>
<evidence type="ECO:0000313" key="4">
    <source>
        <dbReference type="Proteomes" id="UP000078561"/>
    </source>
</evidence>
<keyword evidence="4" id="KW-1185">Reference proteome</keyword>
<dbReference type="GO" id="GO:0000032">
    <property type="term" value="P:cell wall mannoprotein biosynthetic process"/>
    <property type="evidence" value="ECO:0007669"/>
    <property type="project" value="TreeGrafter"/>
</dbReference>
<organism evidence="3">
    <name type="scientific">Absidia glauca</name>
    <name type="common">Pin mould</name>
    <dbReference type="NCBI Taxonomy" id="4829"/>
    <lineage>
        <taxon>Eukaryota</taxon>
        <taxon>Fungi</taxon>
        <taxon>Fungi incertae sedis</taxon>
        <taxon>Mucoromycota</taxon>
        <taxon>Mucoromycotina</taxon>
        <taxon>Mucoromycetes</taxon>
        <taxon>Mucorales</taxon>
        <taxon>Cunninghamellaceae</taxon>
        <taxon>Absidia</taxon>
    </lineage>
</organism>
<dbReference type="GO" id="GO:0000026">
    <property type="term" value="F:alpha-1,2-mannosyltransferase activity"/>
    <property type="evidence" value="ECO:0007669"/>
    <property type="project" value="TreeGrafter"/>
</dbReference>
<evidence type="ECO:0000256" key="1">
    <source>
        <dbReference type="ARBA" id="ARBA00007677"/>
    </source>
</evidence>
<dbReference type="GO" id="GO:0006487">
    <property type="term" value="P:protein N-linked glycosylation"/>
    <property type="evidence" value="ECO:0007669"/>
    <property type="project" value="TreeGrafter"/>
</dbReference>
<dbReference type="SUPFAM" id="SSF53448">
    <property type="entry name" value="Nucleotide-diphospho-sugar transferases"/>
    <property type="match status" value="1"/>
</dbReference>
<protein>
    <submittedName>
        <fullName evidence="3">Uncharacterized protein</fullName>
    </submittedName>
</protein>
<dbReference type="InParanoid" id="A0A168LMG7"/>
<dbReference type="Pfam" id="PF01793">
    <property type="entry name" value="Glyco_transf_15"/>
    <property type="match status" value="1"/>
</dbReference>
<dbReference type="GO" id="GO:0016020">
    <property type="term" value="C:membrane"/>
    <property type="evidence" value="ECO:0007669"/>
    <property type="project" value="InterPro"/>
</dbReference>
<dbReference type="InterPro" id="IPR002685">
    <property type="entry name" value="Glyco_trans_15"/>
</dbReference>
<dbReference type="Gene3D" id="3.90.550.10">
    <property type="entry name" value="Spore Coat Polysaccharide Biosynthesis Protein SpsA, Chain A"/>
    <property type="match status" value="1"/>
</dbReference>
<dbReference type="PANTHER" id="PTHR31121">
    <property type="entry name" value="ALPHA-1,2 MANNOSYLTRANSFERASE KTR1"/>
    <property type="match status" value="1"/>
</dbReference>
<gene>
    <name evidence="3" type="primary">ABSGL_02557.1 scaffold 3452</name>
</gene>
<dbReference type="OrthoDB" id="439943at2759"/>
<dbReference type="EMBL" id="LT551507">
    <property type="protein sequence ID" value="SAL97099.1"/>
    <property type="molecule type" value="Genomic_DNA"/>
</dbReference>
<accession>A0A168LMG7</accession>
<proteinExistence type="inferred from homology"/>
<dbReference type="InterPro" id="IPR029044">
    <property type="entry name" value="Nucleotide-diphossugar_trans"/>
</dbReference>
<evidence type="ECO:0000256" key="2">
    <source>
        <dbReference type="ARBA" id="ARBA00022679"/>
    </source>
</evidence>
<dbReference type="AlphaFoldDB" id="A0A168LMG7"/>
<sequence length="191" mass="22520">MMKDRGFKYGWNIAIQEIPETIQTLWAATRRFLTRFPHYGVFDPAQSLLPWVMQVNADSDDYNGCHFWSNFEIGSLAFFRSQPYLDFFNHLDQEGGFFYERWGDAPVHSIAAAILLKKDEVHFFNDIGYNHPPIAHCPTESYLQEKCHCDPAINIDWQDGSCAKPYKDLDPHFVWDEFTYYRETNPYRLKS</sequence>
<dbReference type="Proteomes" id="UP000078561">
    <property type="component" value="Unassembled WGS sequence"/>
</dbReference>
<comment type="similarity">
    <text evidence="1">Belongs to the glycosyltransferase 15 family.</text>
</comment>
<keyword evidence="2" id="KW-0808">Transferase</keyword>
<dbReference type="PANTHER" id="PTHR31121:SF6">
    <property type="entry name" value="ALPHA-1,2 MANNOSYLTRANSFERASE KTR1"/>
    <property type="match status" value="1"/>
</dbReference>
<name>A0A168LMG7_ABSGL</name>
<reference evidence="3" key="1">
    <citation type="submission" date="2016-04" db="EMBL/GenBank/DDBJ databases">
        <authorList>
            <person name="Evans L.H."/>
            <person name="Alamgir A."/>
            <person name="Owens N."/>
            <person name="Weber N.D."/>
            <person name="Virtaneva K."/>
            <person name="Barbian K."/>
            <person name="Babar A."/>
            <person name="Rosenke K."/>
        </authorList>
    </citation>
    <scope>NUCLEOTIDE SEQUENCE [LARGE SCALE GENOMIC DNA]</scope>
    <source>
        <strain evidence="3">CBS 101.48</strain>
    </source>
</reference>
<evidence type="ECO:0000313" key="3">
    <source>
        <dbReference type="EMBL" id="SAL97099.1"/>
    </source>
</evidence>